<dbReference type="SMART" id="SM00418">
    <property type="entry name" value="HTH_ARSR"/>
    <property type="match status" value="1"/>
</dbReference>
<accession>A0AAW5VDD6</accession>
<evidence type="ECO:0000256" key="1">
    <source>
        <dbReference type="ARBA" id="ARBA00023015"/>
    </source>
</evidence>
<dbReference type="EMBL" id="JAMQPM010000004">
    <property type="protein sequence ID" value="MCW7526833.1"/>
    <property type="molecule type" value="Genomic_DNA"/>
</dbReference>
<dbReference type="NCBIfam" id="NF033788">
    <property type="entry name" value="HTH_metalloreg"/>
    <property type="match status" value="1"/>
</dbReference>
<dbReference type="PROSITE" id="PS50987">
    <property type="entry name" value="HTH_ARSR_2"/>
    <property type="match status" value="1"/>
</dbReference>
<keyword evidence="2" id="KW-0238">DNA-binding</keyword>
<evidence type="ECO:0000313" key="7">
    <source>
        <dbReference type="Proteomes" id="UP001208540"/>
    </source>
</evidence>
<evidence type="ECO:0000313" key="8">
    <source>
        <dbReference type="Proteomes" id="UP001208912"/>
    </source>
</evidence>
<organism evidence="6 7">
    <name type="scientific">Leptospira soteropolitanensis</name>
    <dbReference type="NCBI Taxonomy" id="2950025"/>
    <lineage>
        <taxon>Bacteria</taxon>
        <taxon>Pseudomonadati</taxon>
        <taxon>Spirochaetota</taxon>
        <taxon>Spirochaetia</taxon>
        <taxon>Leptospirales</taxon>
        <taxon>Leptospiraceae</taxon>
        <taxon>Leptospira</taxon>
    </lineage>
</organism>
<keyword evidence="3" id="KW-0804">Transcription</keyword>
<comment type="caution">
    <text evidence="6">The sequence shown here is derived from an EMBL/GenBank/DDBJ whole genome shotgun (WGS) entry which is preliminary data.</text>
</comment>
<dbReference type="InterPro" id="IPR001845">
    <property type="entry name" value="HTH_ArsR_DNA-bd_dom"/>
</dbReference>
<gene>
    <name evidence="5" type="ORF">ND861_10800</name>
    <name evidence="6" type="ORF">ND862_11165</name>
</gene>
<protein>
    <submittedName>
        <fullName evidence="6">Metalloregulator ArsR/SmtB family transcription factor</fullName>
    </submittedName>
</protein>
<dbReference type="Gene3D" id="1.10.10.10">
    <property type="entry name" value="Winged helix-like DNA-binding domain superfamily/Winged helix DNA-binding domain"/>
    <property type="match status" value="1"/>
</dbReference>
<dbReference type="InterPro" id="IPR051011">
    <property type="entry name" value="Metal_resp_trans_reg"/>
</dbReference>
<dbReference type="EMBL" id="JAMQPL010000004">
    <property type="protein sequence ID" value="MCW7530778.1"/>
    <property type="molecule type" value="Genomic_DNA"/>
</dbReference>
<keyword evidence="1" id="KW-0805">Transcription regulation</keyword>
<dbReference type="GO" id="GO:0003677">
    <property type="term" value="F:DNA binding"/>
    <property type="evidence" value="ECO:0007669"/>
    <property type="project" value="UniProtKB-KW"/>
</dbReference>
<evidence type="ECO:0000256" key="2">
    <source>
        <dbReference type="ARBA" id="ARBA00023125"/>
    </source>
</evidence>
<dbReference type="PRINTS" id="PR00778">
    <property type="entry name" value="HTHARSR"/>
</dbReference>
<evidence type="ECO:0000259" key="4">
    <source>
        <dbReference type="PROSITE" id="PS50987"/>
    </source>
</evidence>
<keyword evidence="8" id="KW-1185">Reference proteome</keyword>
<evidence type="ECO:0000313" key="6">
    <source>
        <dbReference type="EMBL" id="MCW7530778.1"/>
    </source>
</evidence>
<dbReference type="CDD" id="cd00090">
    <property type="entry name" value="HTH_ARSR"/>
    <property type="match status" value="1"/>
</dbReference>
<dbReference type="Proteomes" id="UP001208912">
    <property type="component" value="Unassembled WGS sequence"/>
</dbReference>
<dbReference type="Proteomes" id="UP001208540">
    <property type="component" value="Unassembled WGS sequence"/>
</dbReference>
<dbReference type="InterPro" id="IPR011991">
    <property type="entry name" value="ArsR-like_HTH"/>
</dbReference>
<evidence type="ECO:0000313" key="5">
    <source>
        <dbReference type="EMBL" id="MCW7526833.1"/>
    </source>
</evidence>
<dbReference type="AlphaFoldDB" id="A0AAW5VDD6"/>
<dbReference type="InterPro" id="IPR036390">
    <property type="entry name" value="WH_DNA-bd_sf"/>
</dbReference>
<dbReference type="PANTHER" id="PTHR43132">
    <property type="entry name" value="ARSENICAL RESISTANCE OPERON REPRESSOR ARSR-RELATED"/>
    <property type="match status" value="1"/>
</dbReference>
<reference evidence="6 8" key="1">
    <citation type="submission" date="2022-06" db="EMBL/GenBank/DDBJ databases">
        <title>Leptospira isolates from biofilms formed at urban environments.</title>
        <authorList>
            <person name="Ribeiro P.S."/>
            <person name="Sousa T."/>
            <person name="Carvalho N."/>
            <person name="Aburjaile F."/>
            <person name="Neves F."/>
            <person name="Oliveira D."/>
            <person name="Blanco L."/>
            <person name="Lima J."/>
            <person name="Costa F."/>
            <person name="Brenig B."/>
            <person name="Soares S."/>
            <person name="Ramos R."/>
            <person name="Goes-Neto A."/>
            <person name="Matiuzzi M."/>
            <person name="Azevedo V."/>
            <person name="Ristow P."/>
        </authorList>
    </citation>
    <scope>NUCLEOTIDE SEQUENCE</scope>
    <source>
        <strain evidence="5 8">VSF19</strain>
        <strain evidence="6">VSF20</strain>
    </source>
</reference>
<proteinExistence type="predicted"/>
<dbReference type="InterPro" id="IPR036388">
    <property type="entry name" value="WH-like_DNA-bd_sf"/>
</dbReference>
<name>A0AAW5VDD6_9LEPT</name>
<sequence length="100" mass="11328">MMKIKTELSKQQLEQAIKGIQGIAHPIRLLILYTLAKEEKTVGQLVELLGTSQSAASQHLSKMKNNGILESRKSSNQVFYSLKDPKFKELIQTIVKVYKK</sequence>
<feature type="domain" description="HTH arsR-type" evidence="4">
    <location>
        <begin position="8"/>
        <end position="100"/>
    </location>
</feature>
<evidence type="ECO:0000256" key="3">
    <source>
        <dbReference type="ARBA" id="ARBA00023163"/>
    </source>
</evidence>
<dbReference type="SUPFAM" id="SSF46785">
    <property type="entry name" value="Winged helix' DNA-binding domain"/>
    <property type="match status" value="1"/>
</dbReference>
<dbReference type="PANTHER" id="PTHR43132:SF6">
    <property type="entry name" value="HTH-TYPE TRANSCRIPTIONAL REPRESSOR CZRA"/>
    <property type="match status" value="1"/>
</dbReference>
<dbReference type="Pfam" id="PF01022">
    <property type="entry name" value="HTH_5"/>
    <property type="match status" value="1"/>
</dbReference>
<dbReference type="GO" id="GO:0003700">
    <property type="term" value="F:DNA-binding transcription factor activity"/>
    <property type="evidence" value="ECO:0007669"/>
    <property type="project" value="InterPro"/>
</dbReference>